<evidence type="ECO:0008006" key="3">
    <source>
        <dbReference type="Google" id="ProtNLM"/>
    </source>
</evidence>
<accession>A0A6M1SHH9</accession>
<dbReference type="Proteomes" id="UP000474802">
    <property type="component" value="Unassembled WGS sequence"/>
</dbReference>
<evidence type="ECO:0000313" key="2">
    <source>
        <dbReference type="Proteomes" id="UP000474802"/>
    </source>
</evidence>
<dbReference type="AlphaFoldDB" id="A0A6M1SHH9"/>
<reference evidence="1 2" key="2">
    <citation type="submission" date="2020-03" db="EMBL/GenBank/DDBJ databases">
        <title>Devosia chinhatensis sp. nov., isolated from a hexachlorocyclohexane (HCH) dump site in India.</title>
        <authorList>
            <person name="Kumar M."/>
            <person name="Lal R."/>
        </authorList>
    </citation>
    <scope>NUCLEOTIDE SEQUENCE [LARGE SCALE GENOMIC DNA]</scope>
    <source>
        <strain evidence="1 2">H239</strain>
    </source>
</reference>
<keyword evidence="2" id="KW-1185">Reference proteome</keyword>
<evidence type="ECO:0000313" key="1">
    <source>
        <dbReference type="EMBL" id="NGP19279.1"/>
    </source>
</evidence>
<reference evidence="1 2" key="1">
    <citation type="submission" date="2020-02" db="EMBL/GenBank/DDBJ databases">
        <authorList>
            <person name="Khan S.A."/>
            <person name="Jeon C.O."/>
            <person name="Chun B.H."/>
        </authorList>
    </citation>
    <scope>NUCLEOTIDE SEQUENCE [LARGE SCALE GENOMIC DNA]</scope>
    <source>
        <strain evidence="1 2">H239</strain>
    </source>
</reference>
<name>A0A6M1SHH9_9HYPH</name>
<sequence length="218" mass="24471">MIEVQQNTEIGTARNAPINRKLLMITSYGRPCGIAQYVEFLEIPLRAKGSFQFEVAALPVDLFRANGPYARKASAAIFEQILTKARDADVVSIQLEPGLFGMSPFSIWRRLRSIIDVSKRVLITYHTVPIMVSSRPKLSLQGLREFAQAWRGSFVFNQLFSAVRRTPYKFRHIVQTRREATNFGLLGIPPETIITAPFLLSVSLHEPILVPVQNTASG</sequence>
<proteinExistence type="predicted"/>
<dbReference type="RefSeq" id="WP_164535529.1">
    <property type="nucleotide sequence ID" value="NZ_JAALFG010000005.1"/>
</dbReference>
<gene>
    <name evidence="1" type="ORF">G5575_18020</name>
</gene>
<dbReference type="EMBL" id="JAALFG010000005">
    <property type="protein sequence ID" value="NGP19279.1"/>
    <property type="molecule type" value="Genomic_DNA"/>
</dbReference>
<protein>
    <recommendedName>
        <fullName evidence="3">Glycosyltransferase subfamily 4-like N-terminal domain-containing protein</fullName>
    </recommendedName>
</protein>
<organism evidence="1 2">
    <name type="scientific">Devosia aurantiaca</name>
    <dbReference type="NCBI Taxonomy" id="2714858"/>
    <lineage>
        <taxon>Bacteria</taxon>
        <taxon>Pseudomonadati</taxon>
        <taxon>Pseudomonadota</taxon>
        <taxon>Alphaproteobacteria</taxon>
        <taxon>Hyphomicrobiales</taxon>
        <taxon>Devosiaceae</taxon>
        <taxon>Devosia</taxon>
    </lineage>
</organism>
<comment type="caution">
    <text evidence="1">The sequence shown here is derived from an EMBL/GenBank/DDBJ whole genome shotgun (WGS) entry which is preliminary data.</text>
</comment>